<keyword evidence="2" id="KW-1185">Reference proteome</keyword>
<evidence type="ECO:0000313" key="1">
    <source>
        <dbReference type="EMBL" id="KAJ8001451.1"/>
    </source>
</evidence>
<dbReference type="EMBL" id="CM055741">
    <property type="protein sequence ID" value="KAJ8001451.1"/>
    <property type="molecule type" value="Genomic_DNA"/>
</dbReference>
<feature type="non-terminal residue" evidence="1">
    <location>
        <position position="312"/>
    </location>
</feature>
<protein>
    <submittedName>
        <fullName evidence="1">Uncharacterized protein</fullName>
    </submittedName>
</protein>
<sequence length="312" mass="32365">MSDLRIVLLGGTGAGKSATGNTILGRQAFKSEFSLNPVTSACQRQSGTVGRWIVEVIDTPGLFDKALPEEEMKKEMVKCIYLSEPGPHVFLLVVSLGRFTGKERNAVKWIEENFGEEASMFTIVLFTHGDQLEGKPLCDILQESRKLRRLTNSCENKYHVFNNKMKDDQTQVTELLRKVDEMVKGNGGGFFQNKMDEKAQGTGKWRWMKMGSNMARVAVKVAWAGGEGAIKARGEAAEALGIAGAARLAGAAEALGIAGAAGLAGAAEALGIAGAAGLAGAAEALGIAGAAGLAGAAEALGIAGAAGLAGAA</sequence>
<proteinExistence type="predicted"/>
<name>A0ACC2GCV4_DALPE</name>
<organism evidence="1 2">
    <name type="scientific">Dallia pectoralis</name>
    <name type="common">Alaska blackfish</name>
    <dbReference type="NCBI Taxonomy" id="75939"/>
    <lineage>
        <taxon>Eukaryota</taxon>
        <taxon>Metazoa</taxon>
        <taxon>Chordata</taxon>
        <taxon>Craniata</taxon>
        <taxon>Vertebrata</taxon>
        <taxon>Euteleostomi</taxon>
        <taxon>Actinopterygii</taxon>
        <taxon>Neopterygii</taxon>
        <taxon>Teleostei</taxon>
        <taxon>Protacanthopterygii</taxon>
        <taxon>Esociformes</taxon>
        <taxon>Umbridae</taxon>
        <taxon>Dallia</taxon>
    </lineage>
</organism>
<reference evidence="1" key="1">
    <citation type="submission" date="2021-05" db="EMBL/GenBank/DDBJ databases">
        <authorList>
            <person name="Pan Q."/>
            <person name="Jouanno E."/>
            <person name="Zahm M."/>
            <person name="Klopp C."/>
            <person name="Cabau C."/>
            <person name="Louis A."/>
            <person name="Berthelot C."/>
            <person name="Parey E."/>
            <person name="Roest Crollius H."/>
            <person name="Montfort J."/>
            <person name="Robinson-Rechavi M."/>
            <person name="Bouchez O."/>
            <person name="Lampietro C."/>
            <person name="Lopez Roques C."/>
            <person name="Donnadieu C."/>
            <person name="Postlethwait J."/>
            <person name="Bobe J."/>
            <person name="Dillon D."/>
            <person name="Chandos A."/>
            <person name="von Hippel F."/>
            <person name="Guiguen Y."/>
        </authorList>
    </citation>
    <scope>NUCLEOTIDE SEQUENCE</scope>
    <source>
        <strain evidence="1">YG-Jan2019</strain>
    </source>
</reference>
<accession>A0ACC2GCV4</accession>
<gene>
    <name evidence="1" type="ORF">DPEC_G00169630</name>
</gene>
<dbReference type="Proteomes" id="UP001157502">
    <property type="component" value="Chromosome 14"/>
</dbReference>
<evidence type="ECO:0000313" key="2">
    <source>
        <dbReference type="Proteomes" id="UP001157502"/>
    </source>
</evidence>
<comment type="caution">
    <text evidence="1">The sequence shown here is derived from an EMBL/GenBank/DDBJ whole genome shotgun (WGS) entry which is preliminary data.</text>
</comment>